<protein>
    <submittedName>
        <fullName evidence="2">Uncharacterized protein</fullName>
    </submittedName>
</protein>
<evidence type="ECO:0000256" key="1">
    <source>
        <dbReference type="SAM" id="MobiDB-lite"/>
    </source>
</evidence>
<sequence>MPSSNNPSTTHANETHQQNPLHWPIYDLMTPGHARYDPLPSTAIRSDGEYTATGLENELNALLESMTLRPIHQHFQAQDAGLSQGSNSASNSSESGKTPMERFLAEGYSQGRGAILDRTARAPGLNPGYGVKDKAPMTSSHK</sequence>
<gene>
    <name evidence="2" type="ORF">PV04_08156</name>
</gene>
<evidence type="ECO:0000313" key="2">
    <source>
        <dbReference type="EMBL" id="KIW65943.1"/>
    </source>
</evidence>
<feature type="compositionally biased region" description="Low complexity" evidence="1">
    <location>
        <begin position="83"/>
        <end position="96"/>
    </location>
</feature>
<feature type="region of interest" description="Disordered" evidence="1">
    <location>
        <begin position="1"/>
        <end position="20"/>
    </location>
</feature>
<reference evidence="2 3" key="1">
    <citation type="submission" date="2015-01" db="EMBL/GenBank/DDBJ databases">
        <title>The Genome Sequence of Capronia semiimmersa CBS27337.</title>
        <authorList>
            <consortium name="The Broad Institute Genomics Platform"/>
            <person name="Cuomo C."/>
            <person name="de Hoog S."/>
            <person name="Gorbushina A."/>
            <person name="Stielow B."/>
            <person name="Teixiera M."/>
            <person name="Abouelleil A."/>
            <person name="Chapman S.B."/>
            <person name="Priest M."/>
            <person name="Young S.K."/>
            <person name="Wortman J."/>
            <person name="Nusbaum C."/>
            <person name="Birren B."/>
        </authorList>
    </citation>
    <scope>NUCLEOTIDE SEQUENCE [LARGE SCALE GENOMIC DNA]</scope>
    <source>
        <strain evidence="2 3">CBS 27337</strain>
    </source>
</reference>
<keyword evidence="3" id="KW-1185">Reference proteome</keyword>
<proteinExistence type="predicted"/>
<feature type="region of interest" description="Disordered" evidence="1">
    <location>
        <begin position="74"/>
        <end position="142"/>
    </location>
</feature>
<dbReference type="Proteomes" id="UP000054266">
    <property type="component" value="Unassembled WGS sequence"/>
</dbReference>
<accession>A0A0D2FD37</accession>
<evidence type="ECO:0000313" key="3">
    <source>
        <dbReference type="Proteomes" id="UP000054266"/>
    </source>
</evidence>
<name>A0A0D2FD37_9EURO</name>
<organism evidence="2 3">
    <name type="scientific">Phialophora macrospora</name>
    <dbReference type="NCBI Taxonomy" id="1851006"/>
    <lineage>
        <taxon>Eukaryota</taxon>
        <taxon>Fungi</taxon>
        <taxon>Dikarya</taxon>
        <taxon>Ascomycota</taxon>
        <taxon>Pezizomycotina</taxon>
        <taxon>Eurotiomycetes</taxon>
        <taxon>Chaetothyriomycetidae</taxon>
        <taxon>Chaetothyriales</taxon>
        <taxon>Herpotrichiellaceae</taxon>
        <taxon>Phialophora</taxon>
    </lineage>
</organism>
<dbReference type="EMBL" id="KN846960">
    <property type="protein sequence ID" value="KIW65943.1"/>
    <property type="molecule type" value="Genomic_DNA"/>
</dbReference>
<dbReference type="HOGENOM" id="CLU_1825304_0_0_1"/>
<dbReference type="AlphaFoldDB" id="A0A0D2FD37"/>